<dbReference type="AlphaFoldDB" id="A0A402D355"/>
<dbReference type="PANTHER" id="PTHR33360">
    <property type="entry name" value="TRANSPOSASE FOR INSERTION SEQUENCE ELEMENT IS200"/>
    <property type="match status" value="1"/>
</dbReference>
<dbReference type="GO" id="GO:0006313">
    <property type="term" value="P:DNA transposition"/>
    <property type="evidence" value="ECO:0007669"/>
    <property type="project" value="InterPro"/>
</dbReference>
<dbReference type="GO" id="GO:0003677">
    <property type="term" value="F:DNA binding"/>
    <property type="evidence" value="ECO:0007669"/>
    <property type="project" value="InterPro"/>
</dbReference>
<gene>
    <name evidence="1" type="ORF">CCAX7_003890</name>
</gene>
<reference evidence="1 2" key="1">
    <citation type="journal article" date="2019" name="Int. J. Syst. Evol. Microbiol.">
        <title>Capsulimonas corticalis gen. nov., sp. nov., an aerobic capsulated bacterium, of a novel bacterial order, Capsulimonadales ord. nov., of the class Armatimonadia of the phylum Armatimonadetes.</title>
        <authorList>
            <person name="Li J."/>
            <person name="Kudo C."/>
            <person name="Tonouchi A."/>
        </authorList>
    </citation>
    <scope>NUCLEOTIDE SEQUENCE [LARGE SCALE GENOMIC DNA]</scope>
    <source>
        <strain evidence="1 2">AX-7</strain>
    </source>
</reference>
<keyword evidence="2" id="KW-1185">Reference proteome</keyword>
<dbReference type="PANTHER" id="PTHR33360:SF2">
    <property type="entry name" value="TRANSPOSASE FOR INSERTION SEQUENCE ELEMENT IS200"/>
    <property type="match status" value="1"/>
</dbReference>
<evidence type="ECO:0000313" key="2">
    <source>
        <dbReference type="Proteomes" id="UP000287394"/>
    </source>
</evidence>
<dbReference type="SUPFAM" id="SSF143422">
    <property type="entry name" value="Transposase IS200-like"/>
    <property type="match status" value="1"/>
</dbReference>
<dbReference type="SMART" id="SM01321">
    <property type="entry name" value="Y1_Tnp"/>
    <property type="match status" value="1"/>
</dbReference>
<dbReference type="GO" id="GO:0004803">
    <property type="term" value="F:transposase activity"/>
    <property type="evidence" value="ECO:0007669"/>
    <property type="project" value="InterPro"/>
</dbReference>
<dbReference type="OrthoDB" id="9798161at2"/>
<dbReference type="KEGG" id="ccot:CCAX7_003890"/>
<dbReference type="InterPro" id="IPR002686">
    <property type="entry name" value="Transposase_17"/>
</dbReference>
<sequence length="135" mass="14861">MRTKKTELYVHLIWSAWGGEPALAGLDQSRLYEFIQEIAAQMSVEALAVGGTDNHLHLLARIPSTLPVDHLAAHLKAAAAQHVSHALPPETRFRWAANYAAFTVSKSETADLAEYIRRQPEIHAGGQALPAREMD</sequence>
<protein>
    <submittedName>
        <fullName evidence="1">Transposase</fullName>
    </submittedName>
</protein>
<dbReference type="Proteomes" id="UP000287394">
    <property type="component" value="Chromosome"/>
</dbReference>
<accession>A0A402D355</accession>
<evidence type="ECO:0000313" key="1">
    <source>
        <dbReference type="EMBL" id="BDI28338.1"/>
    </source>
</evidence>
<dbReference type="RefSeq" id="WP_119323912.1">
    <property type="nucleotide sequence ID" value="NZ_AP025739.1"/>
</dbReference>
<dbReference type="Gene3D" id="3.30.70.1290">
    <property type="entry name" value="Transposase IS200-like"/>
    <property type="match status" value="1"/>
</dbReference>
<proteinExistence type="predicted"/>
<dbReference type="InterPro" id="IPR036515">
    <property type="entry name" value="Transposase_17_sf"/>
</dbReference>
<name>A0A402D355_9BACT</name>
<organism evidence="1 2">
    <name type="scientific">Capsulimonas corticalis</name>
    <dbReference type="NCBI Taxonomy" id="2219043"/>
    <lineage>
        <taxon>Bacteria</taxon>
        <taxon>Bacillati</taxon>
        <taxon>Armatimonadota</taxon>
        <taxon>Armatimonadia</taxon>
        <taxon>Capsulimonadales</taxon>
        <taxon>Capsulimonadaceae</taxon>
        <taxon>Capsulimonas</taxon>
    </lineage>
</organism>
<dbReference type="Pfam" id="PF01797">
    <property type="entry name" value="Y1_Tnp"/>
    <property type="match status" value="1"/>
</dbReference>
<dbReference type="EMBL" id="AP025739">
    <property type="protein sequence ID" value="BDI28338.1"/>
    <property type="molecule type" value="Genomic_DNA"/>
</dbReference>